<dbReference type="AlphaFoldDB" id="A0A4Q7NSP4"/>
<dbReference type="Proteomes" id="UP000293638">
    <property type="component" value="Unassembled WGS sequence"/>
</dbReference>
<reference evidence="5 6" key="1">
    <citation type="submission" date="2019-02" db="EMBL/GenBank/DDBJ databases">
        <title>Genomic Encyclopedia of Type Strains, Phase IV (KMG-IV): sequencing the most valuable type-strain genomes for metagenomic binning, comparative biology and taxonomic classification.</title>
        <authorList>
            <person name="Goeker M."/>
        </authorList>
    </citation>
    <scope>NUCLEOTIDE SEQUENCE [LARGE SCALE GENOMIC DNA]</scope>
    <source>
        <strain evidence="5 6">DSM 45622</strain>
    </source>
</reference>
<sequence length="229" mass="22442">MAVLRSASTAVLATAALAAYAPGAVRVGSAALRAPGAGPAALDTCTGATAGLLVVAVLGWLALAGALCALAALPGAVGGAATVAAERVTPLVLRRALGALAGAAVVAAPAAPALAAGPAGTVRAPAVPSALAWTRGLPTADRPMAAPAPAPATASAPAAPTARTVTVRTGDSLWALAARQLGSAARPADVARAWPRWWHANTDQLGRHPDRLVPGQVLRIPVERPTRAR</sequence>
<keyword evidence="6" id="KW-1185">Reference proteome</keyword>
<dbReference type="SMART" id="SM00257">
    <property type="entry name" value="LysM"/>
    <property type="match status" value="1"/>
</dbReference>
<dbReference type="RefSeq" id="WP_130492627.1">
    <property type="nucleotide sequence ID" value="NZ_SGXD01000002.1"/>
</dbReference>
<feature type="transmembrane region" description="Helical" evidence="2">
    <location>
        <begin position="50"/>
        <end position="73"/>
    </location>
</feature>
<dbReference type="Gene3D" id="3.10.350.10">
    <property type="entry name" value="LysM domain"/>
    <property type="match status" value="1"/>
</dbReference>
<gene>
    <name evidence="5" type="ORF">EV189_1910</name>
</gene>
<organism evidence="5 6">
    <name type="scientific">Motilibacter rhizosphaerae</name>
    <dbReference type="NCBI Taxonomy" id="598652"/>
    <lineage>
        <taxon>Bacteria</taxon>
        <taxon>Bacillati</taxon>
        <taxon>Actinomycetota</taxon>
        <taxon>Actinomycetes</taxon>
        <taxon>Motilibacterales</taxon>
        <taxon>Motilibacteraceae</taxon>
        <taxon>Motilibacter</taxon>
    </lineage>
</organism>
<dbReference type="EMBL" id="SGXD01000002">
    <property type="protein sequence ID" value="RZS90127.1"/>
    <property type="molecule type" value="Genomic_DNA"/>
</dbReference>
<dbReference type="PROSITE" id="PS51782">
    <property type="entry name" value="LYSM"/>
    <property type="match status" value="1"/>
</dbReference>
<name>A0A4Q7NSP4_9ACTN</name>
<dbReference type="InterPro" id="IPR052196">
    <property type="entry name" value="Bact_Kbp"/>
</dbReference>
<comment type="caution">
    <text evidence="5">The sequence shown here is derived from an EMBL/GenBank/DDBJ whole genome shotgun (WGS) entry which is preliminary data.</text>
</comment>
<evidence type="ECO:0000256" key="3">
    <source>
        <dbReference type="SAM" id="SignalP"/>
    </source>
</evidence>
<feature type="chain" id="PRO_5038376877" evidence="3">
    <location>
        <begin position="22"/>
        <end position="229"/>
    </location>
</feature>
<keyword evidence="2" id="KW-1133">Transmembrane helix</keyword>
<keyword evidence="2" id="KW-0472">Membrane</keyword>
<dbReference type="CDD" id="cd00118">
    <property type="entry name" value="LysM"/>
    <property type="match status" value="1"/>
</dbReference>
<dbReference type="InterPro" id="IPR018392">
    <property type="entry name" value="LysM"/>
</dbReference>
<feature type="domain" description="LysM" evidence="4">
    <location>
        <begin position="163"/>
        <end position="220"/>
    </location>
</feature>
<evidence type="ECO:0000259" key="4">
    <source>
        <dbReference type="PROSITE" id="PS51782"/>
    </source>
</evidence>
<feature type="signal peptide" evidence="3">
    <location>
        <begin position="1"/>
        <end position="21"/>
    </location>
</feature>
<evidence type="ECO:0000313" key="6">
    <source>
        <dbReference type="Proteomes" id="UP000293638"/>
    </source>
</evidence>
<accession>A0A4Q7NSP4</accession>
<dbReference type="OrthoDB" id="3210682at2"/>
<evidence type="ECO:0000313" key="5">
    <source>
        <dbReference type="EMBL" id="RZS90127.1"/>
    </source>
</evidence>
<evidence type="ECO:0000256" key="1">
    <source>
        <dbReference type="SAM" id="MobiDB-lite"/>
    </source>
</evidence>
<dbReference type="PANTHER" id="PTHR34700">
    <property type="entry name" value="POTASSIUM BINDING PROTEIN KBP"/>
    <property type="match status" value="1"/>
</dbReference>
<keyword evidence="2" id="KW-0812">Transmembrane</keyword>
<dbReference type="InterPro" id="IPR036779">
    <property type="entry name" value="LysM_dom_sf"/>
</dbReference>
<dbReference type="PANTHER" id="PTHR34700:SF4">
    <property type="entry name" value="PHAGE-LIKE ELEMENT PBSX PROTEIN XKDP"/>
    <property type="match status" value="1"/>
</dbReference>
<evidence type="ECO:0000256" key="2">
    <source>
        <dbReference type="SAM" id="Phobius"/>
    </source>
</evidence>
<feature type="region of interest" description="Disordered" evidence="1">
    <location>
        <begin position="140"/>
        <end position="162"/>
    </location>
</feature>
<keyword evidence="3" id="KW-0732">Signal</keyword>
<dbReference type="Pfam" id="PF01476">
    <property type="entry name" value="LysM"/>
    <property type="match status" value="1"/>
</dbReference>
<protein>
    <submittedName>
        <fullName evidence="5">LysM domain-containing protein</fullName>
    </submittedName>
</protein>
<proteinExistence type="predicted"/>